<feature type="region of interest" description="Disordered" evidence="1">
    <location>
        <begin position="893"/>
        <end position="958"/>
    </location>
</feature>
<comment type="caution">
    <text evidence="3">The sequence shown here is derived from an EMBL/GenBank/DDBJ whole genome shotgun (WGS) entry which is preliminary data.</text>
</comment>
<feature type="compositionally biased region" description="Polar residues" evidence="1">
    <location>
        <begin position="240"/>
        <end position="266"/>
    </location>
</feature>
<feature type="compositionally biased region" description="Basic and acidic residues" evidence="1">
    <location>
        <begin position="194"/>
        <end position="203"/>
    </location>
</feature>
<dbReference type="PANTHER" id="PTHR39601:SF2">
    <property type="entry name" value="CHORIOGENIN HMINOR"/>
    <property type="match status" value="1"/>
</dbReference>
<feature type="compositionally biased region" description="Basic and acidic residues" evidence="1">
    <location>
        <begin position="377"/>
        <end position="392"/>
    </location>
</feature>
<feature type="compositionally biased region" description="Low complexity" evidence="1">
    <location>
        <begin position="267"/>
        <end position="277"/>
    </location>
</feature>
<sequence length="1047" mass="113911">MTSRKSTRRASVLLHPQNLSFFPNTSPDGIGALKIGLQRRDSAPVVGHDETKGDQPVVLPLRFKEPVDKSPKKRLPISKSWSTRISSLLPSLMFPPGISRKPVVPLTADLGPPPPPPYRVHDPPPPNETPAGIRPVATEPALRAEPSSPETKRATLTKQAPPPKPSSRRSSLTADVGFLADAGYLSDAGSSSKLRKDSNDAGRRRSGSHASPRSVKGGYPEPMIKASQTLPLDDVRGRSVSAQVPGTARTSSSRNRVISSPAQPTGHSPSGSASHSPSRGRLRRSWLPGMRSRSNSIDPNGAHGSSGKAVSWVMSDGSNAEYNHSFLLNGDKVPELWNEAGTISVYLFPKGSGKSPSFKVPEFTVSSSMVFSELIQNERDSPESHQRGRSFDGRGLSVQDATRTMPSNGSPPPSDPSELRLYVPTTPPAVPGKEPEVDLERMIAVRNLFAFLTGQPLIGTKAQSSVFQAFLQIAALLQEFGFTSADGATFGDAVDMSFSFYVDTLGLADCRSSREKTVEALILGERMRSPDLYSEAFAHAAGKYTAIMDLQLPLFEQVSPHTRQQLERAHLDLVNRQHNVNEHLESFEFPAVFAGIANSNAYTELKAVRFKVWRAAYTKMRHFVLGYYKASFGNWPPKASSKKNPFAESGLNRLVLKMLYSDMCALYDLLVDRENKTSRVIDEVPTISNAAEKMTMSALRNMLSENDRSRPPVLPPIPYDTPQLPTLTSIMANYHKLSEKEQYKIDKKLKEHELILILNKAYNYDTNAIKLPFLDAFNEFELKEARGKMGPDLADQRIGYWLFLYVVVQSLPMLVVDAPGLKFTEGTEYFLCEPPMGNYPWEEDKHVRKAWYNVAGGSGLVELSTDTILFSVEATYNRSHCWLAAKAWEGHEDGDASLPQDPVMSPLAPPPVLVGGPDGLLGSPPPMSGTPPTTSDSPPLTLRPRNLSPAAHRASHVQRSSMLMGLEPVPAGFDGLGASASSSSLGQRSLSVGNLTAMNGHSSRSSTMPVSQASSSTGGNTGATFDDILGGPAEEKKPAPKKKGRFF</sequence>
<dbReference type="Proteomes" id="UP001175261">
    <property type="component" value="Unassembled WGS sequence"/>
</dbReference>
<gene>
    <name evidence="3" type="ORF">NLU13_2065</name>
</gene>
<dbReference type="PANTHER" id="PTHR39601">
    <property type="entry name" value="CHORIOGENIN HMINOR"/>
    <property type="match status" value="1"/>
</dbReference>
<feature type="region of interest" description="Disordered" evidence="1">
    <location>
        <begin position="377"/>
        <end position="421"/>
    </location>
</feature>
<reference evidence="3" key="1">
    <citation type="submission" date="2022-10" db="EMBL/GenBank/DDBJ databases">
        <title>Determination and structural analysis of whole genome sequence of Sarocladium strictum F4-1.</title>
        <authorList>
            <person name="Hu L."/>
            <person name="Jiang Y."/>
        </authorList>
    </citation>
    <scope>NUCLEOTIDE SEQUENCE</scope>
    <source>
        <strain evidence="3">F4-1</strain>
    </source>
</reference>
<protein>
    <recommendedName>
        <fullName evidence="2">DUF8004 domain-containing protein</fullName>
    </recommendedName>
</protein>
<dbReference type="AlphaFoldDB" id="A0AA39LCY3"/>
<proteinExistence type="predicted"/>
<feature type="domain" description="DUF8004" evidence="2">
    <location>
        <begin position="496"/>
        <end position="589"/>
    </location>
</feature>
<evidence type="ECO:0000313" key="4">
    <source>
        <dbReference type="Proteomes" id="UP001175261"/>
    </source>
</evidence>
<evidence type="ECO:0000256" key="1">
    <source>
        <dbReference type="SAM" id="MobiDB-lite"/>
    </source>
</evidence>
<name>A0AA39LCY3_SARSR</name>
<keyword evidence="4" id="KW-1185">Reference proteome</keyword>
<dbReference type="Pfam" id="PF26013">
    <property type="entry name" value="DUF8004"/>
    <property type="match status" value="1"/>
</dbReference>
<feature type="region of interest" description="Disordered" evidence="1">
    <location>
        <begin position="104"/>
        <end position="308"/>
    </location>
</feature>
<dbReference type="EMBL" id="JAPDFR010000001">
    <property type="protein sequence ID" value="KAK0392570.1"/>
    <property type="molecule type" value="Genomic_DNA"/>
</dbReference>
<feature type="compositionally biased region" description="Pro residues" evidence="1">
    <location>
        <begin position="111"/>
        <end position="128"/>
    </location>
</feature>
<feature type="region of interest" description="Disordered" evidence="1">
    <location>
        <begin position="995"/>
        <end position="1047"/>
    </location>
</feature>
<evidence type="ECO:0000313" key="3">
    <source>
        <dbReference type="EMBL" id="KAK0392570.1"/>
    </source>
</evidence>
<feature type="compositionally biased region" description="Polar residues" evidence="1">
    <location>
        <begin position="995"/>
        <end position="1018"/>
    </location>
</feature>
<accession>A0AA39LCY3</accession>
<feature type="compositionally biased region" description="Low complexity" evidence="1">
    <location>
        <begin position="930"/>
        <end position="942"/>
    </location>
</feature>
<evidence type="ECO:0000259" key="2">
    <source>
        <dbReference type="Pfam" id="PF26013"/>
    </source>
</evidence>
<organism evidence="3 4">
    <name type="scientific">Sarocladium strictum</name>
    <name type="common">Black bundle disease fungus</name>
    <name type="synonym">Acremonium strictum</name>
    <dbReference type="NCBI Taxonomy" id="5046"/>
    <lineage>
        <taxon>Eukaryota</taxon>
        <taxon>Fungi</taxon>
        <taxon>Dikarya</taxon>
        <taxon>Ascomycota</taxon>
        <taxon>Pezizomycotina</taxon>
        <taxon>Sordariomycetes</taxon>
        <taxon>Hypocreomycetidae</taxon>
        <taxon>Hypocreales</taxon>
        <taxon>Sarocladiaceae</taxon>
        <taxon>Sarocladium</taxon>
    </lineage>
</organism>
<dbReference type="InterPro" id="IPR058317">
    <property type="entry name" value="DUF8004"/>
</dbReference>